<feature type="compositionally biased region" description="Polar residues" evidence="7">
    <location>
        <begin position="402"/>
        <end position="418"/>
    </location>
</feature>
<feature type="transmembrane region" description="Helical" evidence="8">
    <location>
        <begin position="809"/>
        <end position="828"/>
    </location>
</feature>
<dbReference type="AlphaFoldDB" id="A0AAE1Z3X1"/>
<evidence type="ECO:0000256" key="3">
    <source>
        <dbReference type="ARBA" id="ARBA00022692"/>
    </source>
</evidence>
<feature type="region of interest" description="Disordered" evidence="7">
    <location>
        <begin position="398"/>
        <end position="425"/>
    </location>
</feature>
<keyword evidence="3 8" id="KW-0812">Transmembrane</keyword>
<feature type="transmembrane region" description="Helical" evidence="8">
    <location>
        <begin position="611"/>
        <end position="631"/>
    </location>
</feature>
<comment type="subcellular location">
    <subcellularLocation>
        <location evidence="1">Membrane</location>
        <topology evidence="1">Multi-pass membrane protein</topology>
    </subcellularLocation>
</comment>
<feature type="transmembrane region" description="Helical" evidence="8">
    <location>
        <begin position="467"/>
        <end position="489"/>
    </location>
</feature>
<feature type="transmembrane region" description="Helical" evidence="8">
    <location>
        <begin position="932"/>
        <end position="951"/>
    </location>
</feature>
<evidence type="ECO:0000256" key="5">
    <source>
        <dbReference type="ARBA" id="ARBA00023136"/>
    </source>
</evidence>
<feature type="transmembrane region" description="Helical" evidence="8">
    <location>
        <begin position="888"/>
        <end position="912"/>
    </location>
</feature>
<comment type="caution">
    <text evidence="10">The sequence shown here is derived from an EMBL/GenBank/DDBJ whole genome shotgun (WGS) entry which is preliminary data.</text>
</comment>
<evidence type="ECO:0000313" key="10">
    <source>
        <dbReference type="EMBL" id="KAK4441506.1"/>
    </source>
</evidence>
<evidence type="ECO:0000256" key="4">
    <source>
        <dbReference type="ARBA" id="ARBA00022989"/>
    </source>
</evidence>
<dbReference type="CDD" id="cd17419">
    <property type="entry name" value="MFS_NPF7"/>
    <property type="match status" value="1"/>
</dbReference>
<evidence type="ECO:0000256" key="7">
    <source>
        <dbReference type="SAM" id="MobiDB-lite"/>
    </source>
</evidence>
<feature type="region of interest" description="Disordered" evidence="7">
    <location>
        <begin position="960"/>
        <end position="979"/>
    </location>
</feature>
<proteinExistence type="inferred from homology"/>
<dbReference type="SUPFAM" id="SSF103473">
    <property type="entry name" value="MFS general substrate transporter"/>
    <property type="match status" value="1"/>
</dbReference>
<feature type="transmembrane region" description="Helical" evidence="8">
    <location>
        <begin position="734"/>
        <end position="753"/>
    </location>
</feature>
<evidence type="ECO:0000259" key="9">
    <source>
        <dbReference type="Pfam" id="PF08743"/>
    </source>
</evidence>
<feature type="transmembrane region" description="Helical" evidence="8">
    <location>
        <begin position="501"/>
        <end position="521"/>
    </location>
</feature>
<dbReference type="GO" id="GO:0016020">
    <property type="term" value="C:membrane"/>
    <property type="evidence" value="ECO:0007669"/>
    <property type="project" value="UniProtKB-SubCell"/>
</dbReference>
<dbReference type="GO" id="GO:0022857">
    <property type="term" value="F:transmembrane transporter activity"/>
    <property type="evidence" value="ECO:0007669"/>
    <property type="project" value="InterPro"/>
</dbReference>
<evidence type="ECO:0000256" key="1">
    <source>
        <dbReference type="ARBA" id="ARBA00004141"/>
    </source>
</evidence>
<feature type="region of interest" description="Disordered" evidence="7">
    <location>
        <begin position="1"/>
        <end position="33"/>
    </location>
</feature>
<dbReference type="EMBL" id="JACGWO010000001">
    <property type="protein sequence ID" value="KAK4441506.1"/>
    <property type="molecule type" value="Genomic_DNA"/>
</dbReference>
<comment type="similarity">
    <text evidence="6">Belongs to the major facilitator superfamily. Phosphate:H(+) symporter (TC 2.A.1.9) family.</text>
</comment>
<evidence type="ECO:0000313" key="11">
    <source>
        <dbReference type="Proteomes" id="UP001293254"/>
    </source>
</evidence>
<keyword evidence="11" id="KW-1185">Reference proteome</keyword>
<dbReference type="Pfam" id="PF00854">
    <property type="entry name" value="PTR2"/>
    <property type="match status" value="1"/>
</dbReference>
<evidence type="ECO:0000256" key="6">
    <source>
        <dbReference type="ARBA" id="ARBA00044504"/>
    </source>
</evidence>
<reference evidence="10" key="2">
    <citation type="journal article" date="2024" name="Plant">
        <title>Genomic evolution and insights into agronomic trait innovations of Sesamum species.</title>
        <authorList>
            <person name="Miao H."/>
            <person name="Wang L."/>
            <person name="Qu L."/>
            <person name="Liu H."/>
            <person name="Sun Y."/>
            <person name="Le M."/>
            <person name="Wang Q."/>
            <person name="Wei S."/>
            <person name="Zheng Y."/>
            <person name="Lin W."/>
            <person name="Duan Y."/>
            <person name="Cao H."/>
            <person name="Xiong S."/>
            <person name="Wang X."/>
            <person name="Wei L."/>
            <person name="Li C."/>
            <person name="Ma Q."/>
            <person name="Ju M."/>
            <person name="Zhao R."/>
            <person name="Li G."/>
            <person name="Mu C."/>
            <person name="Tian Q."/>
            <person name="Mei H."/>
            <person name="Zhang T."/>
            <person name="Gao T."/>
            <person name="Zhang H."/>
        </authorList>
    </citation>
    <scope>NUCLEOTIDE SEQUENCE</scope>
    <source>
        <strain evidence="10">3651</strain>
    </source>
</reference>
<dbReference type="Proteomes" id="UP001293254">
    <property type="component" value="Unassembled WGS sequence"/>
</dbReference>
<name>A0AAE1Z3X1_9LAMI</name>
<gene>
    <name evidence="10" type="ORF">Salat_0485500</name>
</gene>
<feature type="domain" description="Non-structural maintenance of chromosome element 4 C-terminal" evidence="9">
    <location>
        <begin position="219"/>
        <end position="303"/>
    </location>
</feature>
<reference evidence="10" key="1">
    <citation type="submission" date="2020-06" db="EMBL/GenBank/DDBJ databases">
        <authorList>
            <person name="Li T."/>
            <person name="Hu X."/>
            <person name="Zhang T."/>
            <person name="Song X."/>
            <person name="Zhang H."/>
            <person name="Dai N."/>
            <person name="Sheng W."/>
            <person name="Hou X."/>
            <person name="Wei L."/>
        </authorList>
    </citation>
    <scope>NUCLEOTIDE SEQUENCE</scope>
    <source>
        <strain evidence="10">3651</strain>
        <tissue evidence="10">Leaf</tissue>
    </source>
</reference>
<feature type="transmembrane region" description="Helical" evidence="8">
    <location>
        <begin position="581"/>
        <end position="605"/>
    </location>
</feature>
<protein>
    <submittedName>
        <fullName evidence="10">Protein NRT1/ PTR FAMILY 7.1</fullName>
    </submittedName>
</protein>
<dbReference type="Gene3D" id="1.20.1250.20">
    <property type="entry name" value="MFS general substrate transporter like domains"/>
    <property type="match status" value="1"/>
</dbReference>
<dbReference type="Pfam" id="PF08743">
    <property type="entry name" value="Nse4_C"/>
    <property type="match status" value="1"/>
</dbReference>
<keyword evidence="4 8" id="KW-1133">Transmembrane helix</keyword>
<keyword evidence="5 8" id="KW-0472">Membrane</keyword>
<organism evidence="10 11">
    <name type="scientific">Sesamum alatum</name>
    <dbReference type="NCBI Taxonomy" id="300844"/>
    <lineage>
        <taxon>Eukaryota</taxon>
        <taxon>Viridiplantae</taxon>
        <taxon>Streptophyta</taxon>
        <taxon>Embryophyta</taxon>
        <taxon>Tracheophyta</taxon>
        <taxon>Spermatophyta</taxon>
        <taxon>Magnoliopsida</taxon>
        <taxon>eudicotyledons</taxon>
        <taxon>Gunneridae</taxon>
        <taxon>Pentapetalae</taxon>
        <taxon>asterids</taxon>
        <taxon>lamiids</taxon>
        <taxon>Lamiales</taxon>
        <taxon>Pedaliaceae</taxon>
        <taxon>Sesamum</taxon>
    </lineage>
</organism>
<sequence length="979" mass="108491">MESKLKRDRVMENEEQKESTQEDEPVSKRRSIRSHYREIGNRIDEGKDEIASGDLDKFMAIMNEFENMHQHVNKPREQVADAEALLGLTSTLVASVKTHTSGNVTPAELVSCLIRDFGQKVIMKRSSEISPSVSWQNIGYLVSPIFMNVPGCTTMVGAMENEIKQEELVRRVKRLRSTRKARAEGKARPEEVEKKAEVVTDTDRNFIVMFEKLKKEKQVKVENLMLNRNSFAQTVENLFALSFLVKDGRVRIDVDETGSQVAIPSNGPSAEEIKTGVAKSHQFIFRYDFDDWKLMKTLVPEGEEAMPQRAMSTAESVANRGEPGDKHFSQPKPIPGLTGLDFFPAETSLFPATLIGSHWKPAISPSSFFYRYLVKSRKRENFDSALLTVIMEIMESTRKGTESPNVPESQPADNADTNNGKDKKQKGGWGYAVLLLSNQGLATLAFFGAGVNLVLFLTRVLGQNNAIAANNISIWTGTVYLCSLVGAFLSDSYWGRYLTCAIFQVILVLGLALLSVASWLFLVKPKGCGDGQIQCQPPTSMGTSVFYLAIYLAAFGYGGHQPTIATFGADQFDETQETAKAAFFNYFYVALNSGSLISNTILVYLEDNGKWTIGFWASTGSAIVALVAYLLGSPGYRYMKPCGNPIPRVVQVFVAATRKWGATLKPGEELYEVEGSMSAIKGSRKIGHTDELRCLDKAAIVTEEDRRRQGSSPWQLCTITQVEEAKCMIRMMPIWLCTIMYSVLFTQMASLYVEQGDVMDTRIGNFKIPAASMSAFGIISVLIFTAIYRTALVPLASKITGNPQGLTELQRMGIGLIIAILSIVAAGITEMWRLKAVSPGKHESSMRVFWQIPQYVLIGSSEVFMYVGQLEFFNSQAPDGMKSFGSSLCMASISVGNFLSSFLVNIVTEITSSNKNPGWIPQDLNEGHMDRFYFFLAILATVDFLIFLVCAKRYQSVDLNPSTGGEGENDEEQAAMSRV</sequence>
<feature type="transmembrane region" description="Helical" evidence="8">
    <location>
        <begin position="431"/>
        <end position="455"/>
    </location>
</feature>
<dbReference type="InterPro" id="IPR000109">
    <property type="entry name" value="POT_fam"/>
</dbReference>
<feature type="transmembrane region" description="Helical" evidence="8">
    <location>
        <begin position="541"/>
        <end position="560"/>
    </location>
</feature>
<dbReference type="PANTHER" id="PTHR11654">
    <property type="entry name" value="OLIGOPEPTIDE TRANSPORTER-RELATED"/>
    <property type="match status" value="1"/>
</dbReference>
<dbReference type="InterPro" id="IPR036259">
    <property type="entry name" value="MFS_trans_sf"/>
</dbReference>
<feature type="compositionally biased region" description="Basic and acidic residues" evidence="7">
    <location>
        <begin position="1"/>
        <end position="20"/>
    </location>
</feature>
<evidence type="ECO:0000256" key="8">
    <source>
        <dbReference type="SAM" id="Phobius"/>
    </source>
</evidence>
<dbReference type="InterPro" id="IPR014854">
    <property type="entry name" value="Nse4_C"/>
</dbReference>
<comment type="similarity">
    <text evidence="2">Belongs to the major facilitator superfamily. Proton-dependent oligopeptide transporter (POT/PTR) (TC 2.A.17) family.</text>
</comment>
<accession>A0AAE1Z3X1</accession>
<feature type="transmembrane region" description="Helical" evidence="8">
    <location>
        <begin position="768"/>
        <end position="788"/>
    </location>
</feature>
<evidence type="ECO:0000256" key="2">
    <source>
        <dbReference type="ARBA" id="ARBA00005982"/>
    </source>
</evidence>